<proteinExistence type="predicted"/>
<dbReference type="EMBL" id="CP053835">
    <property type="protein sequence ID" value="QKF77360.1"/>
    <property type="molecule type" value="Genomic_DNA"/>
</dbReference>
<dbReference type="KEGG" id="adz:ADFLV_1328"/>
<accession>A0AAE7E5Z8</accession>
<dbReference type="AlphaFoldDB" id="A0AAE7E5Z8"/>
<evidence type="ECO:0000313" key="2">
    <source>
        <dbReference type="Proteomes" id="UP000503313"/>
    </source>
</evidence>
<organism evidence="1 2">
    <name type="scientific">Arcobacter defluvii</name>
    <dbReference type="NCBI Taxonomy" id="873191"/>
    <lineage>
        <taxon>Bacteria</taxon>
        <taxon>Pseudomonadati</taxon>
        <taxon>Campylobacterota</taxon>
        <taxon>Epsilonproteobacteria</taxon>
        <taxon>Campylobacterales</taxon>
        <taxon>Arcobacteraceae</taxon>
        <taxon>Arcobacter</taxon>
    </lineage>
</organism>
<sequence length="157" mass="17996">MKIALVVTDKFKDYKLLEIKLDELKVKEVISGTSNGYVMLEEYIKTRPNVKISLAKGENRPIIRAYNAINEADNVVIFANGDGIRTEHSIANALNENKRLKIYPYKSKAFNIEQQNEYIKISMCGNLQKASKIESVCLNKKEVEKLIDRLTEMKNKL</sequence>
<dbReference type="RefSeq" id="WP_172658762.1">
    <property type="nucleotide sequence ID" value="NZ_CP053835.1"/>
</dbReference>
<keyword evidence="2" id="KW-1185">Reference proteome</keyword>
<gene>
    <name evidence="1" type="ORF">ADFLV_1328</name>
</gene>
<evidence type="ECO:0000313" key="1">
    <source>
        <dbReference type="EMBL" id="QKF77360.1"/>
    </source>
</evidence>
<name>A0AAE7E5Z8_9BACT</name>
<dbReference type="Proteomes" id="UP000503313">
    <property type="component" value="Chromosome"/>
</dbReference>
<protein>
    <submittedName>
        <fullName evidence="1">Uncharacterized protein</fullName>
    </submittedName>
</protein>
<reference evidence="1 2" key="1">
    <citation type="submission" date="2020-05" db="EMBL/GenBank/DDBJ databases">
        <title>Complete genome sequencing of Campylobacter and Arcobacter type strains.</title>
        <authorList>
            <person name="Miller W.G."/>
            <person name="Yee E."/>
        </authorList>
    </citation>
    <scope>NUCLEOTIDE SEQUENCE [LARGE SCALE GENOMIC DNA]</scope>
    <source>
        <strain evidence="1 2">LMG 25694</strain>
    </source>
</reference>